<evidence type="ECO:0000313" key="1">
    <source>
        <dbReference type="EMBL" id="UGS35893.1"/>
    </source>
</evidence>
<dbReference type="Proteomes" id="UP001162834">
    <property type="component" value="Chromosome"/>
</dbReference>
<protein>
    <submittedName>
        <fullName evidence="1">Uncharacterized protein</fullName>
    </submittedName>
</protein>
<dbReference type="KEGG" id="sbae:DSM104329_02290"/>
<name>A0A9E7C0Z2_9ACTN</name>
<accession>A0A9E7C0Z2</accession>
<dbReference type="RefSeq" id="WP_259315573.1">
    <property type="nucleotide sequence ID" value="NZ_CP087164.1"/>
</dbReference>
<dbReference type="AlphaFoldDB" id="A0A9E7C0Z2"/>
<gene>
    <name evidence="1" type="ORF">DSM104329_02290</name>
</gene>
<proteinExistence type="predicted"/>
<sequence>MDAPRQTQATKLAARMQLRDTVRDELAGRNDDAARQRRSAALMQRVRATARGAAQGRTPVA</sequence>
<organism evidence="1 2">
    <name type="scientific">Capillimicrobium parvum</name>
    <dbReference type="NCBI Taxonomy" id="2884022"/>
    <lineage>
        <taxon>Bacteria</taxon>
        <taxon>Bacillati</taxon>
        <taxon>Actinomycetota</taxon>
        <taxon>Thermoleophilia</taxon>
        <taxon>Solirubrobacterales</taxon>
        <taxon>Capillimicrobiaceae</taxon>
        <taxon>Capillimicrobium</taxon>
    </lineage>
</organism>
<reference evidence="1" key="1">
    <citation type="journal article" date="2022" name="Int. J. Syst. Evol. Microbiol.">
        <title>Pseudomonas aegrilactucae sp. nov. and Pseudomonas morbosilactucae sp. nov., pathogens causing bacterial rot of lettuce in Japan.</title>
        <authorList>
            <person name="Sawada H."/>
            <person name="Fujikawa T."/>
            <person name="Satou M."/>
        </authorList>
    </citation>
    <scope>NUCLEOTIDE SEQUENCE</scope>
    <source>
        <strain evidence="1">0166_1</strain>
    </source>
</reference>
<keyword evidence="2" id="KW-1185">Reference proteome</keyword>
<dbReference type="EMBL" id="CP087164">
    <property type="protein sequence ID" value="UGS35893.1"/>
    <property type="molecule type" value="Genomic_DNA"/>
</dbReference>
<evidence type="ECO:0000313" key="2">
    <source>
        <dbReference type="Proteomes" id="UP001162834"/>
    </source>
</evidence>